<dbReference type="EMBL" id="KZ678456">
    <property type="protein sequence ID" value="PSR83684.1"/>
    <property type="molecule type" value="Genomic_DNA"/>
</dbReference>
<accession>A0A2T3A692</accession>
<evidence type="ECO:0000256" key="1">
    <source>
        <dbReference type="SAM" id="MobiDB-lite"/>
    </source>
</evidence>
<protein>
    <submittedName>
        <fullName evidence="2">Uncharacterized protein</fullName>
    </submittedName>
</protein>
<dbReference type="InParanoid" id="A0A2T3A692"/>
<organism evidence="2 3">
    <name type="scientific">Coniella lustricola</name>
    <dbReference type="NCBI Taxonomy" id="2025994"/>
    <lineage>
        <taxon>Eukaryota</taxon>
        <taxon>Fungi</taxon>
        <taxon>Dikarya</taxon>
        <taxon>Ascomycota</taxon>
        <taxon>Pezizomycotina</taxon>
        <taxon>Sordariomycetes</taxon>
        <taxon>Sordariomycetidae</taxon>
        <taxon>Diaporthales</taxon>
        <taxon>Schizoparmaceae</taxon>
        <taxon>Coniella</taxon>
    </lineage>
</organism>
<name>A0A2T3A692_9PEZI</name>
<proteinExistence type="predicted"/>
<evidence type="ECO:0000313" key="2">
    <source>
        <dbReference type="EMBL" id="PSR83684.1"/>
    </source>
</evidence>
<reference evidence="2 3" key="1">
    <citation type="journal article" date="2018" name="Mycol. Prog.">
        <title>Coniella lustricola, a new species from submerged detritus.</title>
        <authorList>
            <person name="Raudabaugh D.B."/>
            <person name="Iturriaga T."/>
            <person name="Carver A."/>
            <person name="Mondo S."/>
            <person name="Pangilinan J."/>
            <person name="Lipzen A."/>
            <person name="He G."/>
            <person name="Amirebrahimi M."/>
            <person name="Grigoriev I.V."/>
            <person name="Miller A.N."/>
        </authorList>
    </citation>
    <scope>NUCLEOTIDE SEQUENCE [LARGE SCALE GENOMIC DNA]</scope>
    <source>
        <strain evidence="2 3">B22-T-1</strain>
    </source>
</reference>
<evidence type="ECO:0000313" key="3">
    <source>
        <dbReference type="Proteomes" id="UP000241462"/>
    </source>
</evidence>
<keyword evidence="3" id="KW-1185">Reference proteome</keyword>
<feature type="region of interest" description="Disordered" evidence="1">
    <location>
        <begin position="1"/>
        <end position="25"/>
    </location>
</feature>
<dbReference type="Proteomes" id="UP000241462">
    <property type="component" value="Unassembled WGS sequence"/>
</dbReference>
<sequence length="197" mass="22452">MRAARQRRDKAAVQNSDPSCPTRWHGSLVPENSARENQCKSMYLYRTAQSSAAERFREDRRRKKDKVCLCMYACLGSSSFGYSAGCSAALRCCVSFVTQPGAANSLFAFHGEQATCECDLALVAFLSLRSCFPFFSSFSDLRSRRAQIVFKRSNRQADNTRPTSERRYRPNDIADEIFNNDLKTRTRGKRRRKRSLG</sequence>
<dbReference type="AlphaFoldDB" id="A0A2T3A692"/>
<gene>
    <name evidence="2" type="ORF">BD289DRAFT_278200</name>
</gene>